<dbReference type="PANTHER" id="PTHR11071:SF561">
    <property type="entry name" value="PEPTIDYL-PROLYL CIS-TRANS ISOMERASE D-RELATED"/>
    <property type="match status" value="1"/>
</dbReference>
<dbReference type="CDD" id="cd01926">
    <property type="entry name" value="cyclophilin_ABH_like"/>
    <property type="match status" value="1"/>
</dbReference>
<reference evidence="13 14" key="1">
    <citation type="submission" date="2019-07" db="EMBL/GenBank/DDBJ databases">
        <title>Finished genome of Venturia effusa.</title>
        <authorList>
            <person name="Young C.A."/>
            <person name="Cox M.P."/>
            <person name="Ganley A.R.D."/>
            <person name="David W.J."/>
        </authorList>
    </citation>
    <scope>NUCLEOTIDE SEQUENCE [LARGE SCALE GENOMIC DNA]</scope>
    <source>
        <strain evidence="14">albino</strain>
    </source>
</reference>
<dbReference type="PROSITE" id="PS00170">
    <property type="entry name" value="CSA_PPIASE_1"/>
    <property type="match status" value="1"/>
</dbReference>
<evidence type="ECO:0000256" key="3">
    <source>
        <dbReference type="ARBA" id="ARBA00013194"/>
    </source>
</evidence>
<keyword evidence="14" id="KW-1185">Reference proteome</keyword>
<dbReference type="CDD" id="cd00060">
    <property type="entry name" value="FHA"/>
    <property type="match status" value="1"/>
</dbReference>
<feature type="compositionally biased region" description="Basic and acidic residues" evidence="10">
    <location>
        <begin position="744"/>
        <end position="753"/>
    </location>
</feature>
<dbReference type="InterPro" id="IPR011990">
    <property type="entry name" value="TPR-like_helical_dom_sf"/>
</dbReference>
<dbReference type="FunFam" id="1.25.40.10:FF:000029">
    <property type="entry name" value="peptidyl-prolyl cis-trans isomerase D"/>
    <property type="match status" value="1"/>
</dbReference>
<dbReference type="SUPFAM" id="SSF50891">
    <property type="entry name" value="Cyclophilin-like"/>
    <property type="match status" value="1"/>
</dbReference>
<dbReference type="Gene3D" id="1.25.40.10">
    <property type="entry name" value="Tetratricopeptide repeat domain"/>
    <property type="match status" value="1"/>
</dbReference>
<dbReference type="Pfam" id="PF00498">
    <property type="entry name" value="FHA"/>
    <property type="match status" value="1"/>
</dbReference>
<dbReference type="InterPro" id="IPR008984">
    <property type="entry name" value="SMAD_FHA_dom_sf"/>
</dbReference>
<organism evidence="13 14">
    <name type="scientific">Venturia effusa</name>
    <dbReference type="NCBI Taxonomy" id="50376"/>
    <lineage>
        <taxon>Eukaryota</taxon>
        <taxon>Fungi</taxon>
        <taxon>Dikarya</taxon>
        <taxon>Ascomycota</taxon>
        <taxon>Pezizomycotina</taxon>
        <taxon>Dothideomycetes</taxon>
        <taxon>Pleosporomycetidae</taxon>
        <taxon>Venturiales</taxon>
        <taxon>Venturiaceae</taxon>
        <taxon>Venturia</taxon>
    </lineage>
</organism>
<keyword evidence="6" id="KW-0697">Rotamase</keyword>
<evidence type="ECO:0000256" key="7">
    <source>
        <dbReference type="ARBA" id="ARBA00023235"/>
    </source>
</evidence>
<keyword evidence="5" id="KW-0802">TPR repeat</keyword>
<keyword evidence="4" id="KW-0677">Repeat</keyword>
<dbReference type="STRING" id="50376.A0A517L631"/>
<evidence type="ECO:0000256" key="2">
    <source>
        <dbReference type="ARBA" id="ARBA00010898"/>
    </source>
</evidence>
<dbReference type="EC" id="5.2.1.8" evidence="3"/>
<dbReference type="GO" id="GO:0016018">
    <property type="term" value="F:cyclosporin A binding"/>
    <property type="evidence" value="ECO:0007669"/>
    <property type="project" value="TreeGrafter"/>
</dbReference>
<evidence type="ECO:0000313" key="13">
    <source>
        <dbReference type="EMBL" id="QDS71095.1"/>
    </source>
</evidence>
<feature type="domain" description="FHA" evidence="11">
    <location>
        <begin position="27"/>
        <end position="111"/>
    </location>
</feature>
<keyword evidence="7" id="KW-0413">Isomerase</keyword>
<dbReference type="PANTHER" id="PTHR11071">
    <property type="entry name" value="PEPTIDYL-PROLYL CIS-TRANS ISOMERASE"/>
    <property type="match status" value="1"/>
</dbReference>
<dbReference type="Gene3D" id="2.40.100.10">
    <property type="entry name" value="Cyclophilin-like"/>
    <property type="match status" value="1"/>
</dbReference>
<dbReference type="SUPFAM" id="SSF49879">
    <property type="entry name" value="SMAD/FHA domain"/>
    <property type="match status" value="1"/>
</dbReference>
<dbReference type="AlphaFoldDB" id="A0A517L631"/>
<dbReference type="GO" id="GO:0051082">
    <property type="term" value="F:unfolded protein binding"/>
    <property type="evidence" value="ECO:0007669"/>
    <property type="project" value="UniProtKB-ARBA"/>
</dbReference>
<dbReference type="InterPro" id="IPR029000">
    <property type="entry name" value="Cyclophilin-like_dom_sf"/>
</dbReference>
<feature type="compositionally biased region" description="Acidic residues" evidence="10">
    <location>
        <begin position="251"/>
        <end position="285"/>
    </location>
</feature>
<dbReference type="PRINTS" id="PR00153">
    <property type="entry name" value="CSAPPISMRASE"/>
</dbReference>
<protein>
    <recommendedName>
        <fullName evidence="8">Peptidyl-prolyl cis-trans isomerase D</fullName>
        <ecNumber evidence="3">5.2.1.8</ecNumber>
    </recommendedName>
    <alternativeName>
        <fullName evidence="9">Rotamase D</fullName>
    </alternativeName>
</protein>
<dbReference type="PROSITE" id="PS50072">
    <property type="entry name" value="CSA_PPIASE_2"/>
    <property type="match status" value="1"/>
</dbReference>
<evidence type="ECO:0000256" key="10">
    <source>
        <dbReference type="SAM" id="MobiDB-lite"/>
    </source>
</evidence>
<accession>A0A517L631</accession>
<evidence type="ECO:0000256" key="6">
    <source>
        <dbReference type="ARBA" id="ARBA00023110"/>
    </source>
</evidence>
<dbReference type="SMART" id="SM00240">
    <property type="entry name" value="FHA"/>
    <property type="match status" value="1"/>
</dbReference>
<evidence type="ECO:0000256" key="5">
    <source>
        <dbReference type="ARBA" id="ARBA00022803"/>
    </source>
</evidence>
<comment type="catalytic activity">
    <reaction evidence="1">
        <text>[protein]-peptidylproline (omega=180) = [protein]-peptidylproline (omega=0)</text>
        <dbReference type="Rhea" id="RHEA:16237"/>
        <dbReference type="Rhea" id="RHEA-COMP:10747"/>
        <dbReference type="Rhea" id="RHEA-COMP:10748"/>
        <dbReference type="ChEBI" id="CHEBI:83833"/>
        <dbReference type="ChEBI" id="CHEBI:83834"/>
        <dbReference type="EC" id="5.2.1.8"/>
    </reaction>
</comment>
<dbReference type="Gene3D" id="2.60.200.20">
    <property type="match status" value="1"/>
</dbReference>
<dbReference type="FunFam" id="2.40.100.10:FF:000022">
    <property type="entry name" value="Peptidyl-prolyl cis-trans isomerase CYP95"/>
    <property type="match status" value="1"/>
</dbReference>
<gene>
    <name evidence="13" type="ORF">FKW77_009129</name>
</gene>
<evidence type="ECO:0000256" key="1">
    <source>
        <dbReference type="ARBA" id="ARBA00000971"/>
    </source>
</evidence>
<dbReference type="Proteomes" id="UP000316270">
    <property type="component" value="Chromosome 5"/>
</dbReference>
<evidence type="ECO:0000256" key="4">
    <source>
        <dbReference type="ARBA" id="ARBA00022737"/>
    </source>
</evidence>
<sequence length="934" mass="102280">MELLLKRIDGEDEIQERRLAIHTDTEILIGRASKTEQKQLVPAVDNGWIRNPVISRHHAVLTLEPSGIVSTNPCNTSLWQDIDRGAVQKPGVVFIQDKKSSHGTYVNGENIQQNKHPLHNGDKIRFGSEVMRGEETFRPPVFSFEIRQNGHVSTYRLPEITVIEETNTGKTISVPEDSDVESEGDEDLLIGNSASSQAPMSSVNPGNLLGSQANPWDIDEPEMVPESELPRNTAEGQDDDASSESEISILYDDDDDDDDQGIDQPLDTDEDEDAEDIYNDEESEIGDQAGEGIGESPNYTPKSPRYIPEEAEGYNGPSRDFTPPKYGSETGGYTDGPFAYSRHSWGTPHVHKFASAPQPWDLENGTQPSRVLVNHPVPAGAIIPQRFTIDPIEPIPTRMTEHISRVTTTRERLDDQRRTNGISIDSLIHLPPGGESNAAGTKRKADVMNFEEEETLPIASETAALPVNNDPSSMPVKTDVTTLPQTPESLHKEPIESPILDAVVPMNISTAVAIKAEPPRKKQKLRSLATKAAIFGAGVMVGSAEQIVQPVTLTPHNTMASDPSKRKRVFFDISIGNRPAGRITFELYNDTNASVVPKTAENFRALCTGEKGEVDGVKLHYKGSGFHRVIKSFMCQGGDFTAGNGTGGVSIYGEKFEDENFALKHDKPFLLSMANAGPGTNGSQFFITTVKTPHLDNKHVVFGEVINGKSLVREIENGPTEGGDKPRAAVTIVDCGELPTGSEEYEKATEKAADTTGDNYEDWPEDQGEDLSGPDIEKIASELKEIGTAAFKKGDFRLALKKYQKGIRYLQQYPEATETDSADLAAKLSALKFSLYNNAALMQYKLNDFEGTIKSATSALAVKDTTDEQKGKAYFRRGQAKAGKKNEEEALEDIIAASKLVPNDAGVKNELARLKKVAADKKQKEKAAYSKFFK</sequence>
<name>A0A517L631_9PEZI</name>
<evidence type="ECO:0000256" key="9">
    <source>
        <dbReference type="ARBA" id="ARBA00076602"/>
    </source>
</evidence>
<dbReference type="GO" id="GO:0003755">
    <property type="term" value="F:peptidyl-prolyl cis-trans isomerase activity"/>
    <property type="evidence" value="ECO:0007669"/>
    <property type="project" value="UniProtKB-KW"/>
</dbReference>
<feature type="compositionally biased region" description="Polar residues" evidence="10">
    <location>
        <begin position="192"/>
        <end position="214"/>
    </location>
</feature>
<comment type="similarity">
    <text evidence="2">Belongs to the cyclophilin-type PPIase family. PPIase D subfamily.</text>
</comment>
<evidence type="ECO:0000259" key="11">
    <source>
        <dbReference type="PROSITE" id="PS50006"/>
    </source>
</evidence>
<evidence type="ECO:0000259" key="12">
    <source>
        <dbReference type="PROSITE" id="PS50072"/>
    </source>
</evidence>
<dbReference type="PROSITE" id="PS50006">
    <property type="entry name" value="FHA_DOMAIN"/>
    <property type="match status" value="1"/>
</dbReference>
<dbReference type="Pfam" id="PF00160">
    <property type="entry name" value="Pro_isomerase"/>
    <property type="match status" value="1"/>
</dbReference>
<feature type="domain" description="PPIase cyclophilin-type" evidence="12">
    <location>
        <begin position="570"/>
        <end position="737"/>
    </location>
</feature>
<feature type="compositionally biased region" description="Acidic residues" evidence="10">
    <location>
        <begin position="759"/>
        <end position="769"/>
    </location>
</feature>
<dbReference type="InterPro" id="IPR019734">
    <property type="entry name" value="TPR_rpt"/>
</dbReference>
<dbReference type="SMART" id="SM00028">
    <property type="entry name" value="TPR"/>
    <property type="match status" value="3"/>
</dbReference>
<dbReference type="InterPro" id="IPR020892">
    <property type="entry name" value="Cyclophilin-type_PPIase_CS"/>
</dbReference>
<dbReference type="GO" id="GO:0005737">
    <property type="term" value="C:cytoplasm"/>
    <property type="evidence" value="ECO:0007669"/>
    <property type="project" value="TreeGrafter"/>
</dbReference>
<evidence type="ECO:0000313" key="14">
    <source>
        <dbReference type="Proteomes" id="UP000316270"/>
    </source>
</evidence>
<evidence type="ECO:0000256" key="8">
    <source>
        <dbReference type="ARBA" id="ARBA00074451"/>
    </source>
</evidence>
<feature type="region of interest" description="Disordered" evidence="10">
    <location>
        <begin position="191"/>
        <end position="320"/>
    </location>
</feature>
<dbReference type="InterPro" id="IPR000253">
    <property type="entry name" value="FHA_dom"/>
</dbReference>
<dbReference type="GO" id="GO:0042026">
    <property type="term" value="P:protein refolding"/>
    <property type="evidence" value="ECO:0007669"/>
    <property type="project" value="UniProtKB-ARBA"/>
</dbReference>
<dbReference type="OrthoDB" id="193499at2759"/>
<dbReference type="SUPFAM" id="SSF48452">
    <property type="entry name" value="TPR-like"/>
    <property type="match status" value="1"/>
</dbReference>
<dbReference type="InterPro" id="IPR002130">
    <property type="entry name" value="Cyclophilin-type_PPIase_dom"/>
</dbReference>
<feature type="region of interest" description="Disordered" evidence="10">
    <location>
        <begin position="740"/>
        <end position="772"/>
    </location>
</feature>
<dbReference type="EMBL" id="CP042189">
    <property type="protein sequence ID" value="QDS71095.1"/>
    <property type="molecule type" value="Genomic_DNA"/>
</dbReference>
<proteinExistence type="inferred from homology"/>